<evidence type="ECO:0000259" key="7">
    <source>
        <dbReference type="PROSITE" id="PS51471"/>
    </source>
</evidence>
<name>A0A7X3LTA3_9HYPH</name>
<comment type="cofactor">
    <cofactor evidence="1">
        <name>L-ascorbate</name>
        <dbReference type="ChEBI" id="CHEBI:38290"/>
    </cofactor>
</comment>
<dbReference type="SMART" id="SM00702">
    <property type="entry name" value="P4Hc"/>
    <property type="match status" value="1"/>
</dbReference>
<dbReference type="GO" id="GO:0031418">
    <property type="term" value="F:L-ascorbic acid binding"/>
    <property type="evidence" value="ECO:0007669"/>
    <property type="project" value="UniProtKB-KW"/>
</dbReference>
<dbReference type="GO" id="GO:0005506">
    <property type="term" value="F:iron ion binding"/>
    <property type="evidence" value="ECO:0007669"/>
    <property type="project" value="InterPro"/>
</dbReference>
<dbReference type="InterPro" id="IPR005123">
    <property type="entry name" value="Oxoglu/Fe-dep_dioxygenase_dom"/>
</dbReference>
<evidence type="ECO:0000313" key="8">
    <source>
        <dbReference type="EMBL" id="MXN64686.1"/>
    </source>
</evidence>
<protein>
    <recommendedName>
        <fullName evidence="7">Fe2OG dioxygenase domain-containing protein</fullName>
    </recommendedName>
</protein>
<keyword evidence="6" id="KW-0408">Iron</keyword>
<dbReference type="InterPro" id="IPR044862">
    <property type="entry name" value="Pro_4_hyd_alph_FE2OG_OXY"/>
</dbReference>
<sequence length="201" mass="22742">MIPVYGAPLGELGYGNRFAPNFAVKPALFSAEECERLIERFTMRQAEDAGLVGEVSMPDIRRTDVIWLKGEGADEWVMRRMMGFVADINREAFDYVLGGFDEALQLTRYRAEERGHYDWHSDRGGQGFGRFRKLTVVVQLSIPESYEGGMLEVNATGREEAMPRERGAAIVFPSYVLHRVTPVTKGVRHSLVTWVHGPSFR</sequence>
<evidence type="ECO:0000313" key="9">
    <source>
        <dbReference type="Proteomes" id="UP000433101"/>
    </source>
</evidence>
<dbReference type="EMBL" id="WUMV01000003">
    <property type="protein sequence ID" value="MXN64686.1"/>
    <property type="molecule type" value="Genomic_DNA"/>
</dbReference>
<organism evidence="8 9">
    <name type="scientific">Stappia sediminis</name>
    <dbReference type="NCBI Taxonomy" id="2692190"/>
    <lineage>
        <taxon>Bacteria</taxon>
        <taxon>Pseudomonadati</taxon>
        <taxon>Pseudomonadota</taxon>
        <taxon>Alphaproteobacteria</taxon>
        <taxon>Hyphomicrobiales</taxon>
        <taxon>Stappiaceae</taxon>
        <taxon>Stappia</taxon>
    </lineage>
</organism>
<dbReference type="RefSeq" id="WP_160774946.1">
    <property type="nucleotide sequence ID" value="NZ_WUMV01000003.1"/>
</dbReference>
<dbReference type="GO" id="GO:0016705">
    <property type="term" value="F:oxidoreductase activity, acting on paired donors, with incorporation or reduction of molecular oxygen"/>
    <property type="evidence" value="ECO:0007669"/>
    <property type="project" value="InterPro"/>
</dbReference>
<dbReference type="Pfam" id="PF13640">
    <property type="entry name" value="2OG-FeII_Oxy_3"/>
    <property type="match status" value="1"/>
</dbReference>
<gene>
    <name evidence="8" type="ORF">GR183_07195</name>
</gene>
<evidence type="ECO:0000256" key="5">
    <source>
        <dbReference type="ARBA" id="ARBA00023002"/>
    </source>
</evidence>
<reference evidence="8 9" key="1">
    <citation type="submission" date="2019-12" db="EMBL/GenBank/DDBJ databases">
        <authorList>
            <person name="Li M."/>
        </authorList>
    </citation>
    <scope>NUCLEOTIDE SEQUENCE [LARGE SCALE GENOMIC DNA]</scope>
    <source>
        <strain evidence="8 9">GBMRC 2046</strain>
    </source>
</reference>
<evidence type="ECO:0000256" key="4">
    <source>
        <dbReference type="ARBA" id="ARBA00022964"/>
    </source>
</evidence>
<feature type="domain" description="Fe2OG dioxygenase" evidence="7">
    <location>
        <begin position="99"/>
        <end position="197"/>
    </location>
</feature>
<accession>A0A7X3LTA3</accession>
<proteinExistence type="predicted"/>
<dbReference type="PROSITE" id="PS51471">
    <property type="entry name" value="FE2OG_OXY"/>
    <property type="match status" value="1"/>
</dbReference>
<evidence type="ECO:0000256" key="3">
    <source>
        <dbReference type="ARBA" id="ARBA00022896"/>
    </source>
</evidence>
<evidence type="ECO:0000256" key="6">
    <source>
        <dbReference type="ARBA" id="ARBA00023004"/>
    </source>
</evidence>
<keyword evidence="2" id="KW-0479">Metal-binding</keyword>
<dbReference type="SUPFAM" id="SSF51197">
    <property type="entry name" value="Clavaminate synthase-like"/>
    <property type="match status" value="1"/>
</dbReference>
<dbReference type="Gene3D" id="2.60.120.620">
    <property type="entry name" value="q2cbj1_9rhob like domain"/>
    <property type="match status" value="1"/>
</dbReference>
<keyword evidence="3" id="KW-0847">Vitamin C</keyword>
<keyword evidence="4" id="KW-0223">Dioxygenase</keyword>
<keyword evidence="9" id="KW-1185">Reference proteome</keyword>
<comment type="caution">
    <text evidence="8">The sequence shown here is derived from an EMBL/GenBank/DDBJ whole genome shotgun (WGS) entry which is preliminary data.</text>
</comment>
<keyword evidence="5" id="KW-0560">Oxidoreductase</keyword>
<dbReference type="GO" id="GO:0051213">
    <property type="term" value="F:dioxygenase activity"/>
    <property type="evidence" value="ECO:0007669"/>
    <property type="project" value="UniProtKB-KW"/>
</dbReference>
<dbReference type="AlphaFoldDB" id="A0A7X3LTA3"/>
<dbReference type="Proteomes" id="UP000433101">
    <property type="component" value="Unassembled WGS sequence"/>
</dbReference>
<dbReference type="InterPro" id="IPR006620">
    <property type="entry name" value="Pro_4_hyd_alph"/>
</dbReference>
<evidence type="ECO:0000256" key="2">
    <source>
        <dbReference type="ARBA" id="ARBA00022723"/>
    </source>
</evidence>
<evidence type="ECO:0000256" key="1">
    <source>
        <dbReference type="ARBA" id="ARBA00001961"/>
    </source>
</evidence>